<name>A0AAV9WAD9_9PEZI</name>
<dbReference type="PRINTS" id="PR00080">
    <property type="entry name" value="SDRFAMILY"/>
</dbReference>
<dbReference type="PANTHER" id="PTHR48107">
    <property type="entry name" value="NADPH-DEPENDENT ALDEHYDE REDUCTASE-LIKE PROTEIN, CHLOROPLASTIC-RELATED"/>
    <property type="match status" value="1"/>
</dbReference>
<evidence type="ECO:0000256" key="1">
    <source>
        <dbReference type="ARBA" id="ARBA00006484"/>
    </source>
</evidence>
<comment type="caution">
    <text evidence="3">The sequence shown here is derived from an EMBL/GenBank/DDBJ whole genome shotgun (WGS) entry which is preliminary data.</text>
</comment>
<dbReference type="PANTHER" id="PTHR48107:SF7">
    <property type="entry name" value="RE15974P"/>
    <property type="match status" value="1"/>
</dbReference>
<evidence type="ECO:0000313" key="3">
    <source>
        <dbReference type="EMBL" id="KAK6505122.1"/>
    </source>
</evidence>
<dbReference type="GO" id="GO:0016614">
    <property type="term" value="F:oxidoreductase activity, acting on CH-OH group of donors"/>
    <property type="evidence" value="ECO:0007669"/>
    <property type="project" value="UniProtKB-ARBA"/>
</dbReference>
<dbReference type="NCBIfam" id="NF009385">
    <property type="entry name" value="PRK12744.1"/>
    <property type="match status" value="1"/>
</dbReference>
<evidence type="ECO:0000313" key="4">
    <source>
        <dbReference type="Proteomes" id="UP001370758"/>
    </source>
</evidence>
<protein>
    <submittedName>
        <fullName evidence="3">Uncharacterized protein</fullName>
    </submittedName>
</protein>
<dbReference type="PRINTS" id="PR00081">
    <property type="entry name" value="GDHRDH"/>
</dbReference>
<proteinExistence type="inferred from homology"/>
<keyword evidence="2" id="KW-0560">Oxidoreductase</keyword>
<dbReference type="Proteomes" id="UP001370758">
    <property type="component" value="Unassembled WGS sequence"/>
</dbReference>
<accession>A0AAV9WAD9</accession>
<dbReference type="Gene3D" id="3.40.50.720">
    <property type="entry name" value="NAD(P)-binding Rossmann-like Domain"/>
    <property type="match status" value="1"/>
</dbReference>
<dbReference type="EMBL" id="JAVHJL010000004">
    <property type="protein sequence ID" value="KAK6505122.1"/>
    <property type="molecule type" value="Genomic_DNA"/>
</dbReference>
<reference evidence="3 4" key="1">
    <citation type="submission" date="2023-08" db="EMBL/GenBank/DDBJ databases">
        <authorList>
            <person name="Palmer J.M."/>
        </authorList>
    </citation>
    <scope>NUCLEOTIDE SEQUENCE [LARGE SCALE GENOMIC DNA]</scope>
    <source>
        <strain evidence="3 4">TWF481</strain>
    </source>
</reference>
<organism evidence="3 4">
    <name type="scientific">Arthrobotrys musiformis</name>
    <dbReference type="NCBI Taxonomy" id="47236"/>
    <lineage>
        <taxon>Eukaryota</taxon>
        <taxon>Fungi</taxon>
        <taxon>Dikarya</taxon>
        <taxon>Ascomycota</taxon>
        <taxon>Pezizomycotina</taxon>
        <taxon>Orbiliomycetes</taxon>
        <taxon>Orbiliales</taxon>
        <taxon>Orbiliaceae</taxon>
        <taxon>Arthrobotrys</taxon>
    </lineage>
</organism>
<dbReference type="Pfam" id="PF13561">
    <property type="entry name" value="adh_short_C2"/>
    <property type="match status" value="1"/>
</dbReference>
<sequence>MSDSKTDLTRKTALITGGVKNLGADIALALAPLGANLALHYNSDKSKEDATKIVKQLNDSYPNVKVKVYQGNLTTEAAVEKLFTSAKSDFGRIDIVINTIGKVLKKPITDVTEAEYDEMFAVNSKSAFFILKAGAKYVEDGGRIVTIVTALLAAFTGYYSSYAGSKAPVEHFTRAVSKELQPRLISVNNVAPGPMDTPFFYPQESPEAVAYHKSQGLGGRLTDTKDIAPLVRFLVTEGGWITGQTIFANGGYTTR</sequence>
<dbReference type="InterPro" id="IPR036291">
    <property type="entry name" value="NAD(P)-bd_dom_sf"/>
</dbReference>
<dbReference type="AlphaFoldDB" id="A0AAV9WAD9"/>
<dbReference type="InterPro" id="IPR002347">
    <property type="entry name" value="SDR_fam"/>
</dbReference>
<keyword evidence="4" id="KW-1185">Reference proteome</keyword>
<comment type="similarity">
    <text evidence="1">Belongs to the short-chain dehydrogenases/reductases (SDR) family.</text>
</comment>
<gene>
    <name evidence="3" type="ORF">TWF481_007044</name>
</gene>
<evidence type="ECO:0000256" key="2">
    <source>
        <dbReference type="ARBA" id="ARBA00023002"/>
    </source>
</evidence>
<dbReference type="SUPFAM" id="SSF51735">
    <property type="entry name" value="NAD(P)-binding Rossmann-fold domains"/>
    <property type="match status" value="1"/>
</dbReference>